<dbReference type="PANTHER" id="PTHR43519:SF1">
    <property type="entry name" value="ATP-DEPENDENT RNA HELICASE HRPB"/>
    <property type="match status" value="1"/>
</dbReference>
<dbReference type="Gene3D" id="3.40.50.300">
    <property type="entry name" value="P-loop containing nucleotide triphosphate hydrolases"/>
    <property type="match status" value="1"/>
</dbReference>
<dbReference type="EMBL" id="ADWY01000183">
    <property type="protein sequence ID" value="EGH07747.1"/>
    <property type="molecule type" value="Genomic_DNA"/>
</dbReference>
<dbReference type="AlphaFoldDB" id="F3C0F3"/>
<keyword evidence="1" id="KW-0378">Hydrolase</keyword>
<evidence type="ECO:0000313" key="3">
    <source>
        <dbReference type="EMBL" id="EGH07747.1"/>
    </source>
</evidence>
<comment type="caution">
    <text evidence="3">The sequence shown here is derived from an EMBL/GenBank/DDBJ whole genome shotgun (WGS) entry which is preliminary data.</text>
</comment>
<dbReference type="InterPro" id="IPR027417">
    <property type="entry name" value="P-loop_NTPase"/>
</dbReference>
<dbReference type="Proteomes" id="UP000005466">
    <property type="component" value="Unassembled WGS sequence"/>
</dbReference>
<dbReference type="GO" id="GO:0016787">
    <property type="term" value="F:hydrolase activity"/>
    <property type="evidence" value="ECO:0007669"/>
    <property type="project" value="UniProtKB-KW"/>
</dbReference>
<reference evidence="3 4" key="1">
    <citation type="journal article" date="2011" name="PLoS Pathog.">
        <title>Dynamic evolution of pathogenicity revealed by sequencing and comparative genomics of 19 Pseudomonas syringae isolates.</title>
        <authorList>
            <person name="Baltrus D.A."/>
            <person name="Nishimura M.T."/>
            <person name="Romanchuk A."/>
            <person name="Chang J.H."/>
            <person name="Mukhtar M.S."/>
            <person name="Cherkis K."/>
            <person name="Roach J."/>
            <person name="Grant S.R."/>
            <person name="Jones C.D."/>
            <person name="Dangl J.L."/>
        </authorList>
    </citation>
    <scope>NUCLEOTIDE SEQUENCE [LARGE SCALE GENOMIC DNA]</scope>
    <source>
        <strain evidence="4">race 4</strain>
    </source>
</reference>
<sequence>MVERSLDADLALALSLNGRELFRDDQPLKILLMSATLEGERLATLLDDAPVVRSGGRMFP</sequence>
<protein>
    <submittedName>
        <fullName evidence="3">ATP-dependent helicase HrpB</fullName>
    </submittedName>
</protein>
<dbReference type="PANTHER" id="PTHR43519">
    <property type="entry name" value="ATP-DEPENDENT RNA HELICASE HRPB"/>
    <property type="match status" value="1"/>
</dbReference>
<feature type="non-terminal residue" evidence="3">
    <location>
        <position position="60"/>
    </location>
</feature>
<evidence type="ECO:0000313" key="4">
    <source>
        <dbReference type="Proteomes" id="UP000005466"/>
    </source>
</evidence>
<organism evidence="3 4">
    <name type="scientific">Pseudomonas savastanoi pv. glycinea str. race 4</name>
    <dbReference type="NCBI Taxonomy" id="875330"/>
    <lineage>
        <taxon>Bacteria</taxon>
        <taxon>Pseudomonadati</taxon>
        <taxon>Pseudomonadota</taxon>
        <taxon>Gammaproteobacteria</taxon>
        <taxon>Pseudomonadales</taxon>
        <taxon>Pseudomonadaceae</taxon>
        <taxon>Pseudomonas</taxon>
    </lineage>
</organism>
<proteinExistence type="predicted"/>
<keyword evidence="2 3" id="KW-0547">Nucleotide-binding</keyword>
<evidence type="ECO:0000256" key="1">
    <source>
        <dbReference type="ARBA" id="ARBA00022801"/>
    </source>
</evidence>
<evidence type="ECO:0000256" key="2">
    <source>
        <dbReference type="ARBA" id="ARBA00022806"/>
    </source>
</evidence>
<keyword evidence="2 3" id="KW-0347">Helicase</keyword>
<dbReference type="HOGENOM" id="CLU_2947357_0_0_6"/>
<dbReference type="GO" id="GO:0004386">
    <property type="term" value="F:helicase activity"/>
    <property type="evidence" value="ECO:0007669"/>
    <property type="project" value="UniProtKB-KW"/>
</dbReference>
<keyword evidence="2 3" id="KW-0067">ATP-binding</keyword>
<accession>F3C0F3</accession>
<name>F3C0F3_PSESG</name>
<gene>
    <name evidence="3" type="ORF">Pgy4_04567</name>
</gene>